<dbReference type="Gene3D" id="3.30.530.20">
    <property type="match status" value="1"/>
</dbReference>
<dbReference type="EMBL" id="BMLN01000001">
    <property type="protein sequence ID" value="GGN91151.1"/>
    <property type="molecule type" value="Genomic_DNA"/>
</dbReference>
<dbReference type="InterPro" id="IPR023393">
    <property type="entry name" value="START-like_dom_sf"/>
</dbReference>
<gene>
    <name evidence="1" type="ORF">GCM10010969_02470</name>
</gene>
<sequence length="154" mass="17773">MVRISEEIVIRAPIGICFDAARNIGLHPQTVWPSTRERALPSGRTEGLIEKGETVVFEAIHFGVRQQLVSVVEEMDKPHVFVDRMHKGAFRHMMHRHEFEETAEGTLVRDILEFGSPLGPIGQVFDALVLKRYMRSFILYRQRKMKNLIENVHP</sequence>
<evidence type="ECO:0000313" key="2">
    <source>
        <dbReference type="Proteomes" id="UP000606653"/>
    </source>
</evidence>
<dbReference type="SUPFAM" id="SSF55961">
    <property type="entry name" value="Bet v1-like"/>
    <property type="match status" value="1"/>
</dbReference>
<reference evidence="2" key="1">
    <citation type="journal article" date="2019" name="Int. J. Syst. Evol. Microbiol.">
        <title>The Global Catalogue of Microorganisms (GCM) 10K type strain sequencing project: providing services to taxonomists for standard genome sequencing and annotation.</title>
        <authorList>
            <consortium name="The Broad Institute Genomics Platform"/>
            <consortium name="The Broad Institute Genome Sequencing Center for Infectious Disease"/>
            <person name="Wu L."/>
            <person name="Ma J."/>
        </authorList>
    </citation>
    <scope>NUCLEOTIDE SEQUENCE [LARGE SCALE GENOMIC DNA]</scope>
    <source>
        <strain evidence="2">CGMCC 1.6964</strain>
    </source>
</reference>
<evidence type="ECO:0008006" key="3">
    <source>
        <dbReference type="Google" id="ProtNLM"/>
    </source>
</evidence>
<dbReference type="Proteomes" id="UP000606653">
    <property type="component" value="Unassembled WGS sequence"/>
</dbReference>
<dbReference type="CDD" id="cd07820">
    <property type="entry name" value="SRPBCC_3"/>
    <property type="match status" value="1"/>
</dbReference>
<dbReference type="InterPro" id="IPR019587">
    <property type="entry name" value="Polyketide_cyclase/dehydratase"/>
</dbReference>
<protein>
    <recommendedName>
        <fullName evidence="3">Cell division protein</fullName>
    </recommendedName>
</protein>
<organism evidence="1 2">
    <name type="scientific">Saccharibacillus kuerlensis</name>
    <dbReference type="NCBI Taxonomy" id="459527"/>
    <lineage>
        <taxon>Bacteria</taxon>
        <taxon>Bacillati</taxon>
        <taxon>Bacillota</taxon>
        <taxon>Bacilli</taxon>
        <taxon>Bacillales</taxon>
        <taxon>Paenibacillaceae</taxon>
        <taxon>Saccharibacillus</taxon>
    </lineage>
</organism>
<comment type="caution">
    <text evidence="1">The sequence shown here is derived from an EMBL/GenBank/DDBJ whole genome shotgun (WGS) entry which is preliminary data.</text>
</comment>
<name>A0ABQ2KTN6_9BACL</name>
<proteinExistence type="predicted"/>
<keyword evidence="2" id="KW-1185">Reference proteome</keyword>
<dbReference type="Pfam" id="PF10604">
    <property type="entry name" value="Polyketide_cyc2"/>
    <property type="match status" value="1"/>
</dbReference>
<evidence type="ECO:0000313" key="1">
    <source>
        <dbReference type="EMBL" id="GGN91151.1"/>
    </source>
</evidence>
<accession>A0ABQ2KTN6</accession>